<evidence type="ECO:0000313" key="5">
    <source>
        <dbReference type="Proteomes" id="UP001370490"/>
    </source>
</evidence>
<evidence type="ECO:0000256" key="1">
    <source>
        <dbReference type="ARBA" id="ARBA00008068"/>
    </source>
</evidence>
<evidence type="ECO:0000256" key="2">
    <source>
        <dbReference type="ARBA" id="ARBA00022598"/>
    </source>
</evidence>
<dbReference type="GO" id="GO:0005737">
    <property type="term" value="C:cytoplasm"/>
    <property type="evidence" value="ECO:0007669"/>
    <property type="project" value="TreeGrafter"/>
</dbReference>
<accession>A0AAN8ZQN7</accession>
<sequence length="126" mass="14623">MQPPRVTSAVIQVDLQPISKLVDVADVEISKEHEVVLTTYAGLYWYRVGDILRVTGFYNSARQFLFVCNKREHKKPTNLILLRMHHNYSVILARVMEYTSCTKAEAIPRHYAIYWELLVEDNTANP</sequence>
<dbReference type="InterPro" id="IPR055377">
    <property type="entry name" value="GH3_M"/>
</dbReference>
<name>A0AAN8ZQN7_9MAGN</name>
<dbReference type="EMBL" id="JBAMMX010000002">
    <property type="protein sequence ID" value="KAK6946037.1"/>
    <property type="molecule type" value="Genomic_DNA"/>
</dbReference>
<dbReference type="AlphaFoldDB" id="A0AAN8ZQN7"/>
<gene>
    <name evidence="4" type="ORF">RJ641_013581</name>
</gene>
<comment type="caution">
    <text evidence="4">The sequence shown here is derived from an EMBL/GenBank/DDBJ whole genome shotgun (WGS) entry which is preliminary data.</text>
</comment>
<dbReference type="Proteomes" id="UP001370490">
    <property type="component" value="Unassembled WGS sequence"/>
</dbReference>
<evidence type="ECO:0000259" key="3">
    <source>
        <dbReference type="Pfam" id="PF23571"/>
    </source>
</evidence>
<proteinExistence type="inferred from homology"/>
<feature type="non-terminal residue" evidence="4">
    <location>
        <position position="126"/>
    </location>
</feature>
<keyword evidence="2" id="KW-0436">Ligase</keyword>
<comment type="similarity">
    <text evidence="1">Belongs to the IAA-amido conjugating enzyme family.</text>
</comment>
<reference evidence="4 5" key="1">
    <citation type="submission" date="2023-12" db="EMBL/GenBank/DDBJ databases">
        <title>A high-quality genome assembly for Dillenia turbinata (Dilleniales).</title>
        <authorList>
            <person name="Chanderbali A."/>
        </authorList>
    </citation>
    <scope>NUCLEOTIDE SEQUENCE [LARGE SCALE GENOMIC DNA]</scope>
    <source>
        <strain evidence="4">LSX21</strain>
        <tissue evidence="4">Leaf</tissue>
    </source>
</reference>
<protein>
    <submittedName>
        <fullName evidence="4">GH3 family</fullName>
    </submittedName>
</protein>
<organism evidence="4 5">
    <name type="scientific">Dillenia turbinata</name>
    <dbReference type="NCBI Taxonomy" id="194707"/>
    <lineage>
        <taxon>Eukaryota</taxon>
        <taxon>Viridiplantae</taxon>
        <taxon>Streptophyta</taxon>
        <taxon>Embryophyta</taxon>
        <taxon>Tracheophyta</taxon>
        <taxon>Spermatophyta</taxon>
        <taxon>Magnoliopsida</taxon>
        <taxon>eudicotyledons</taxon>
        <taxon>Gunneridae</taxon>
        <taxon>Pentapetalae</taxon>
        <taxon>Dilleniales</taxon>
        <taxon>Dilleniaceae</taxon>
        <taxon>Dillenia</taxon>
    </lineage>
</organism>
<dbReference type="PANTHER" id="PTHR31901">
    <property type="entry name" value="GH3 DOMAIN-CONTAINING PROTEIN"/>
    <property type="match status" value="1"/>
</dbReference>
<feature type="domain" description="GH3 middle" evidence="3">
    <location>
        <begin position="19"/>
        <end position="68"/>
    </location>
</feature>
<keyword evidence="5" id="KW-1185">Reference proteome</keyword>
<dbReference type="PANTHER" id="PTHR31901:SF96">
    <property type="entry name" value="INDOLE-3-ACETIC ACID-AMIDO SYNTHETASE GH3.1-RELATED"/>
    <property type="match status" value="1"/>
</dbReference>
<dbReference type="GO" id="GO:0016881">
    <property type="term" value="F:acid-amino acid ligase activity"/>
    <property type="evidence" value="ECO:0007669"/>
    <property type="project" value="TreeGrafter"/>
</dbReference>
<dbReference type="Pfam" id="PF23571">
    <property type="entry name" value="GH3_M"/>
    <property type="match status" value="1"/>
</dbReference>
<dbReference type="InterPro" id="IPR004993">
    <property type="entry name" value="GH3"/>
</dbReference>
<evidence type="ECO:0000313" key="4">
    <source>
        <dbReference type="EMBL" id="KAK6946037.1"/>
    </source>
</evidence>